<proteinExistence type="predicted"/>
<feature type="compositionally biased region" description="Acidic residues" evidence="1">
    <location>
        <begin position="11"/>
        <end position="33"/>
    </location>
</feature>
<reference evidence="2" key="1">
    <citation type="submission" date="2016-06" db="UniProtKB">
        <authorList>
            <consortium name="WormBaseParasite"/>
        </authorList>
    </citation>
    <scope>IDENTIFICATION</scope>
</reference>
<evidence type="ECO:0000313" key="2">
    <source>
        <dbReference type="WBParaSite" id="SSLN_0001408901-mRNA-1"/>
    </source>
</evidence>
<sequence length="60" mass="7011">LATGLNCGQQEEAEEEKEEDEEEQKEEEEEEKEETVGADCPFLYFENKVTNNESHQVLLY</sequence>
<organism evidence="2">
    <name type="scientific">Schistocephalus solidus</name>
    <name type="common">Tapeworm</name>
    <dbReference type="NCBI Taxonomy" id="70667"/>
    <lineage>
        <taxon>Eukaryota</taxon>
        <taxon>Metazoa</taxon>
        <taxon>Spiralia</taxon>
        <taxon>Lophotrochozoa</taxon>
        <taxon>Platyhelminthes</taxon>
        <taxon>Cestoda</taxon>
        <taxon>Eucestoda</taxon>
        <taxon>Diphyllobothriidea</taxon>
        <taxon>Diphyllobothriidae</taxon>
        <taxon>Schistocephalus</taxon>
    </lineage>
</organism>
<dbReference type="AlphaFoldDB" id="A0A183TAS6"/>
<name>A0A183TAS6_SCHSO</name>
<evidence type="ECO:0000256" key="1">
    <source>
        <dbReference type="SAM" id="MobiDB-lite"/>
    </source>
</evidence>
<protein>
    <submittedName>
        <fullName evidence="2">Uncharacterized protein</fullName>
    </submittedName>
</protein>
<accession>A0A183TAS6</accession>
<feature type="region of interest" description="Disordered" evidence="1">
    <location>
        <begin position="1"/>
        <end position="39"/>
    </location>
</feature>
<dbReference type="WBParaSite" id="SSLN_0001408901-mRNA-1">
    <property type="protein sequence ID" value="SSLN_0001408901-mRNA-1"/>
    <property type="gene ID" value="SSLN_0001408901"/>
</dbReference>